<organism evidence="2 3">
    <name type="scientific">Pseudorhizobium flavum</name>
    <dbReference type="NCBI Taxonomy" id="1335061"/>
    <lineage>
        <taxon>Bacteria</taxon>
        <taxon>Pseudomonadati</taxon>
        <taxon>Pseudomonadota</taxon>
        <taxon>Alphaproteobacteria</taxon>
        <taxon>Hyphomicrobiales</taxon>
        <taxon>Rhizobiaceae</taxon>
        <taxon>Rhizobium/Agrobacterium group</taxon>
        <taxon>Pseudorhizobium</taxon>
    </lineage>
</organism>
<comment type="caution">
    <text evidence="2">The sequence shown here is derived from an EMBL/GenBank/DDBJ whole genome shotgun (WGS) entry which is preliminary data.</text>
</comment>
<feature type="signal peptide" evidence="1">
    <location>
        <begin position="1"/>
        <end position="17"/>
    </location>
</feature>
<dbReference type="AlphaFoldDB" id="A0A7X0DCY6"/>
<evidence type="ECO:0000256" key="1">
    <source>
        <dbReference type="SAM" id="SignalP"/>
    </source>
</evidence>
<reference evidence="2 3" key="1">
    <citation type="submission" date="2020-08" db="EMBL/GenBank/DDBJ databases">
        <title>Genomic Encyclopedia of Type Strains, Phase IV (KMG-IV): sequencing the most valuable type-strain genomes for metagenomic binning, comparative biology and taxonomic classification.</title>
        <authorList>
            <person name="Goeker M."/>
        </authorList>
    </citation>
    <scope>NUCLEOTIDE SEQUENCE [LARGE SCALE GENOMIC DNA]</scope>
    <source>
        <strain evidence="2 3">DSM 102134</strain>
    </source>
</reference>
<dbReference type="RefSeq" id="WP_077546975.1">
    <property type="nucleotide sequence ID" value="NZ_JACHEJ010000004.1"/>
</dbReference>
<dbReference type="EMBL" id="JACHEJ010000004">
    <property type="protein sequence ID" value="MBB6180257.1"/>
    <property type="molecule type" value="Genomic_DNA"/>
</dbReference>
<protein>
    <submittedName>
        <fullName evidence="2">Uncharacterized protein</fullName>
    </submittedName>
</protein>
<name>A0A7X0DCY6_9HYPH</name>
<keyword evidence="3" id="KW-1185">Reference proteome</keyword>
<evidence type="ECO:0000313" key="2">
    <source>
        <dbReference type="EMBL" id="MBB6180257.1"/>
    </source>
</evidence>
<feature type="chain" id="PRO_5030816263" evidence="1">
    <location>
        <begin position="18"/>
        <end position="110"/>
    </location>
</feature>
<dbReference type="Proteomes" id="UP000535501">
    <property type="component" value="Unassembled WGS sequence"/>
</dbReference>
<accession>A0A7X0DCY6</accession>
<gene>
    <name evidence="2" type="ORF">HNQ75_002232</name>
</gene>
<evidence type="ECO:0000313" key="3">
    <source>
        <dbReference type="Proteomes" id="UP000535501"/>
    </source>
</evidence>
<sequence>MMLGLFLAAFGSLIADASHLVRPDTATHTDAMGSDMAHPSKREPSRVVVIDVRRDSVSASASADGGSFLPPPAHWSFPVDAPGAYRFVVQSATAGTNTSPFQPRAPPAAA</sequence>
<keyword evidence="1" id="KW-0732">Signal</keyword>
<proteinExistence type="predicted"/>